<comment type="function">
    <text evidence="2">Required for maturation of urease via the functional incorporation of the urease nickel metallocenter.</text>
</comment>
<dbReference type="Pfam" id="PF01774">
    <property type="entry name" value="UreD"/>
    <property type="match status" value="1"/>
</dbReference>
<feature type="region of interest" description="Disordered" evidence="3">
    <location>
        <begin position="1"/>
        <end position="20"/>
    </location>
</feature>
<reference evidence="5" key="1">
    <citation type="submission" date="2023-07" db="EMBL/GenBank/DDBJ databases">
        <title>Conexibacter stalactiti sp. nov., isolated from stalactites in a lava cave and emended description of the genus Conexibacter.</title>
        <authorList>
            <person name="Lee S.D."/>
        </authorList>
    </citation>
    <scope>NUCLEOTIDE SEQUENCE [LARGE SCALE GENOMIC DNA]</scope>
    <source>
        <strain evidence="5">KCTC 39840</strain>
    </source>
</reference>
<name>A0ABU4HU18_9ACTN</name>
<organism evidence="4 5">
    <name type="scientific">Conexibacter stalactiti</name>
    <dbReference type="NCBI Taxonomy" id="1940611"/>
    <lineage>
        <taxon>Bacteria</taxon>
        <taxon>Bacillati</taxon>
        <taxon>Actinomycetota</taxon>
        <taxon>Thermoleophilia</taxon>
        <taxon>Solirubrobacterales</taxon>
        <taxon>Conexibacteraceae</taxon>
        <taxon>Conexibacter</taxon>
    </lineage>
</organism>
<feature type="compositionally biased region" description="Low complexity" evidence="3">
    <location>
        <begin position="10"/>
        <end position="20"/>
    </location>
</feature>
<dbReference type="InterPro" id="IPR002669">
    <property type="entry name" value="UreD"/>
</dbReference>
<evidence type="ECO:0000256" key="1">
    <source>
        <dbReference type="ARBA" id="ARBA00023186"/>
    </source>
</evidence>
<comment type="similarity">
    <text evidence="2">Belongs to the UreD family.</text>
</comment>
<keyword evidence="2" id="KW-0996">Nickel insertion</keyword>
<evidence type="ECO:0000256" key="2">
    <source>
        <dbReference type="HAMAP-Rule" id="MF_01384"/>
    </source>
</evidence>
<sequence>MPTSTRTDVPRAAAAGPAPAAARTRLLPTARVRAELRGTRTVLRDLRPATPWAPRPLPSNPSGGGQAVVALVQTAATLVSGDDCAIELELGPGAALTVIETGATVAHHVRGGPSARLRVRIALGAGARLEWLARPLVLAAGCDLRRTTTVELADGARALLRETVVLGRSGERPGRLSATLRASCAGRPLLHERLDTSDPALLRSPVVAADAGTLDAVLLLGARGADLPGSTQLAGPGTLWRALHPRGADPDGPALAVARAWSE</sequence>
<protein>
    <recommendedName>
        <fullName evidence="2">Urease accessory protein UreD</fullName>
    </recommendedName>
</protein>
<evidence type="ECO:0000313" key="4">
    <source>
        <dbReference type="EMBL" id="MDW5596694.1"/>
    </source>
</evidence>
<dbReference type="Proteomes" id="UP001284601">
    <property type="component" value="Unassembled WGS sequence"/>
</dbReference>
<keyword evidence="2" id="KW-0963">Cytoplasm</keyword>
<keyword evidence="1 2" id="KW-0143">Chaperone</keyword>
<dbReference type="HAMAP" id="MF_01384">
    <property type="entry name" value="UreD"/>
    <property type="match status" value="1"/>
</dbReference>
<comment type="caution">
    <text evidence="4">The sequence shown here is derived from an EMBL/GenBank/DDBJ whole genome shotgun (WGS) entry which is preliminary data.</text>
</comment>
<reference evidence="4 5" key="2">
    <citation type="submission" date="2023-10" db="EMBL/GenBank/DDBJ databases">
        <authorList>
            <person name="Han X.F."/>
        </authorList>
    </citation>
    <scope>NUCLEOTIDE SEQUENCE [LARGE SCALE GENOMIC DNA]</scope>
    <source>
        <strain evidence="4 5">KCTC 39840</strain>
    </source>
</reference>
<comment type="subcellular location">
    <subcellularLocation>
        <location evidence="2">Cytoplasm</location>
    </subcellularLocation>
</comment>
<dbReference type="EMBL" id="JAWSTH010000062">
    <property type="protein sequence ID" value="MDW5596694.1"/>
    <property type="molecule type" value="Genomic_DNA"/>
</dbReference>
<proteinExistence type="inferred from homology"/>
<accession>A0ABU4HU18</accession>
<gene>
    <name evidence="2" type="primary">ureD</name>
    <name evidence="4" type="ORF">R7226_20265</name>
</gene>
<dbReference type="RefSeq" id="WP_318599132.1">
    <property type="nucleotide sequence ID" value="NZ_JAWSTH010000062.1"/>
</dbReference>
<keyword evidence="5" id="KW-1185">Reference proteome</keyword>
<comment type="subunit">
    <text evidence="2">UreD, UreF and UreG form a complex that acts as a GTP-hydrolysis-dependent molecular chaperone, activating the urease apoprotein by helping to assemble the nickel containing metallocenter of UreC. The UreE protein probably delivers the nickel.</text>
</comment>
<evidence type="ECO:0000256" key="3">
    <source>
        <dbReference type="SAM" id="MobiDB-lite"/>
    </source>
</evidence>
<evidence type="ECO:0000313" key="5">
    <source>
        <dbReference type="Proteomes" id="UP001284601"/>
    </source>
</evidence>